<dbReference type="AlphaFoldDB" id="A0A512SXA2"/>
<dbReference type="PROSITE" id="PS50109">
    <property type="entry name" value="HIS_KIN"/>
    <property type="match status" value="1"/>
</dbReference>
<evidence type="ECO:0000256" key="9">
    <source>
        <dbReference type="SAM" id="MobiDB-lite"/>
    </source>
</evidence>
<feature type="transmembrane region" description="Helical" evidence="10">
    <location>
        <begin position="270"/>
        <end position="289"/>
    </location>
</feature>
<evidence type="ECO:0000256" key="3">
    <source>
        <dbReference type="ARBA" id="ARBA00022553"/>
    </source>
</evidence>
<dbReference type="InterPro" id="IPR036890">
    <property type="entry name" value="HATPase_C_sf"/>
</dbReference>
<dbReference type="InterPro" id="IPR011712">
    <property type="entry name" value="Sig_transdc_His_kin_sub3_dim/P"/>
</dbReference>
<comment type="caution">
    <text evidence="12">The sequence shown here is derived from an EMBL/GenBank/DDBJ whole genome shotgun (WGS) entry which is preliminary data.</text>
</comment>
<proteinExistence type="predicted"/>
<evidence type="ECO:0000256" key="4">
    <source>
        <dbReference type="ARBA" id="ARBA00022679"/>
    </source>
</evidence>
<reference evidence="12 13" key="1">
    <citation type="submission" date="2019-07" db="EMBL/GenBank/DDBJ databases">
        <title>Whole genome shotgun sequence of Knoellia locipacati NBRC 109775.</title>
        <authorList>
            <person name="Hosoyama A."/>
            <person name="Uohara A."/>
            <person name="Ohji S."/>
            <person name="Ichikawa N."/>
        </authorList>
    </citation>
    <scope>NUCLEOTIDE SEQUENCE [LARGE SCALE GENOMIC DNA]</scope>
    <source>
        <strain evidence="12 13">NBRC 109775</strain>
    </source>
</reference>
<dbReference type="PANTHER" id="PTHR24421:SF10">
    <property type="entry name" value="NITRATE_NITRITE SENSOR PROTEIN NARQ"/>
    <property type="match status" value="1"/>
</dbReference>
<feature type="domain" description="Histidine kinase" evidence="11">
    <location>
        <begin position="636"/>
        <end position="720"/>
    </location>
</feature>
<dbReference type="Gene3D" id="1.20.5.1930">
    <property type="match status" value="1"/>
</dbReference>
<dbReference type="GO" id="GO:0005524">
    <property type="term" value="F:ATP binding"/>
    <property type="evidence" value="ECO:0007669"/>
    <property type="project" value="UniProtKB-KW"/>
</dbReference>
<evidence type="ECO:0000256" key="10">
    <source>
        <dbReference type="SAM" id="Phobius"/>
    </source>
</evidence>
<keyword evidence="10" id="KW-1133">Transmembrane helix</keyword>
<dbReference type="GO" id="GO:0046983">
    <property type="term" value="F:protein dimerization activity"/>
    <property type="evidence" value="ECO:0007669"/>
    <property type="project" value="InterPro"/>
</dbReference>
<keyword evidence="10" id="KW-0812">Transmembrane</keyword>
<feature type="region of interest" description="Disordered" evidence="9">
    <location>
        <begin position="1"/>
        <end position="37"/>
    </location>
</feature>
<dbReference type="GO" id="GO:0000155">
    <property type="term" value="F:phosphorelay sensor kinase activity"/>
    <property type="evidence" value="ECO:0007669"/>
    <property type="project" value="InterPro"/>
</dbReference>
<accession>A0A512SXA2</accession>
<dbReference type="InterPro" id="IPR050482">
    <property type="entry name" value="Sensor_HK_TwoCompSys"/>
</dbReference>
<feature type="transmembrane region" description="Helical" evidence="10">
    <location>
        <begin position="328"/>
        <end position="351"/>
    </location>
</feature>
<feature type="transmembrane region" description="Helical" evidence="10">
    <location>
        <begin position="50"/>
        <end position="69"/>
    </location>
</feature>
<dbReference type="SMART" id="SM00387">
    <property type="entry name" value="HATPase_c"/>
    <property type="match status" value="1"/>
</dbReference>
<feature type="transmembrane region" description="Helical" evidence="10">
    <location>
        <begin position="184"/>
        <end position="203"/>
    </location>
</feature>
<dbReference type="GO" id="GO:0016020">
    <property type="term" value="C:membrane"/>
    <property type="evidence" value="ECO:0007669"/>
    <property type="project" value="InterPro"/>
</dbReference>
<keyword evidence="5" id="KW-0547">Nucleotide-binding</keyword>
<protein>
    <recommendedName>
        <fullName evidence="2">histidine kinase</fullName>
        <ecNumber evidence="2">2.7.13.3</ecNumber>
    </recommendedName>
</protein>
<evidence type="ECO:0000256" key="5">
    <source>
        <dbReference type="ARBA" id="ARBA00022741"/>
    </source>
</evidence>
<feature type="transmembrane region" description="Helical" evidence="10">
    <location>
        <begin position="295"/>
        <end position="316"/>
    </location>
</feature>
<feature type="transmembrane region" description="Helical" evidence="10">
    <location>
        <begin position="116"/>
        <end position="137"/>
    </location>
</feature>
<dbReference type="InterPro" id="IPR005467">
    <property type="entry name" value="His_kinase_dom"/>
</dbReference>
<comment type="catalytic activity">
    <reaction evidence="1">
        <text>ATP + protein L-histidine = ADP + protein N-phospho-L-histidine.</text>
        <dbReference type="EC" id="2.7.13.3"/>
    </reaction>
</comment>
<feature type="transmembrane region" description="Helical" evidence="10">
    <location>
        <begin position="149"/>
        <end position="172"/>
    </location>
</feature>
<keyword evidence="6" id="KW-0418">Kinase</keyword>
<evidence type="ECO:0000313" key="13">
    <source>
        <dbReference type="Proteomes" id="UP000321793"/>
    </source>
</evidence>
<evidence type="ECO:0000256" key="1">
    <source>
        <dbReference type="ARBA" id="ARBA00000085"/>
    </source>
</evidence>
<dbReference type="SUPFAM" id="SSF55874">
    <property type="entry name" value="ATPase domain of HSP90 chaperone/DNA topoisomerase II/histidine kinase"/>
    <property type="match status" value="1"/>
</dbReference>
<evidence type="ECO:0000256" key="6">
    <source>
        <dbReference type="ARBA" id="ARBA00022777"/>
    </source>
</evidence>
<dbReference type="InterPro" id="IPR003594">
    <property type="entry name" value="HATPase_dom"/>
</dbReference>
<keyword evidence="8" id="KW-0902">Two-component regulatory system</keyword>
<dbReference type="Gene3D" id="3.30.565.10">
    <property type="entry name" value="Histidine kinase-like ATPase, C-terminal domain"/>
    <property type="match status" value="1"/>
</dbReference>
<evidence type="ECO:0000256" key="8">
    <source>
        <dbReference type="ARBA" id="ARBA00023012"/>
    </source>
</evidence>
<evidence type="ECO:0000313" key="12">
    <source>
        <dbReference type="EMBL" id="GEQ12583.1"/>
    </source>
</evidence>
<evidence type="ECO:0000256" key="7">
    <source>
        <dbReference type="ARBA" id="ARBA00022840"/>
    </source>
</evidence>
<dbReference type="Proteomes" id="UP000321793">
    <property type="component" value="Unassembled WGS sequence"/>
</dbReference>
<feature type="compositionally biased region" description="Low complexity" evidence="9">
    <location>
        <begin position="24"/>
        <end position="37"/>
    </location>
</feature>
<organism evidence="12 13">
    <name type="scientific">Knoellia locipacati</name>
    <dbReference type="NCBI Taxonomy" id="882824"/>
    <lineage>
        <taxon>Bacteria</taxon>
        <taxon>Bacillati</taxon>
        <taxon>Actinomycetota</taxon>
        <taxon>Actinomycetes</taxon>
        <taxon>Micrococcales</taxon>
        <taxon>Intrasporangiaceae</taxon>
        <taxon>Knoellia</taxon>
    </lineage>
</organism>
<dbReference type="PANTHER" id="PTHR24421">
    <property type="entry name" value="NITRATE/NITRITE SENSOR PROTEIN NARX-RELATED"/>
    <property type="match status" value="1"/>
</dbReference>
<keyword evidence="7" id="KW-0067">ATP-binding</keyword>
<evidence type="ECO:0000256" key="2">
    <source>
        <dbReference type="ARBA" id="ARBA00012438"/>
    </source>
</evidence>
<feature type="transmembrane region" description="Helical" evidence="10">
    <location>
        <begin position="89"/>
        <end position="107"/>
    </location>
</feature>
<dbReference type="Pfam" id="PF02518">
    <property type="entry name" value="HATPase_c"/>
    <property type="match status" value="1"/>
</dbReference>
<name>A0A512SXA2_9MICO</name>
<feature type="transmembrane region" description="Helical" evidence="10">
    <location>
        <begin position="235"/>
        <end position="258"/>
    </location>
</feature>
<keyword evidence="13" id="KW-1185">Reference proteome</keyword>
<dbReference type="CDD" id="cd16917">
    <property type="entry name" value="HATPase_UhpB-NarQ-NarX-like"/>
    <property type="match status" value="1"/>
</dbReference>
<dbReference type="EC" id="2.7.13.3" evidence="2"/>
<feature type="transmembrane region" description="Helical" evidence="10">
    <location>
        <begin position="363"/>
        <end position="379"/>
    </location>
</feature>
<dbReference type="Pfam" id="PF07730">
    <property type="entry name" value="HisKA_3"/>
    <property type="match status" value="1"/>
</dbReference>
<evidence type="ECO:0000259" key="11">
    <source>
        <dbReference type="PROSITE" id="PS50109"/>
    </source>
</evidence>
<keyword evidence="3" id="KW-0597">Phosphoprotein</keyword>
<keyword evidence="4" id="KW-0808">Transferase</keyword>
<keyword evidence="10" id="KW-0472">Membrane</keyword>
<sequence>MVPAMSRPGRDTNPLTPGRRHGHTGAVTARAASAPATPIGSERSVRLPGLGGATLLALLLLALVVASLLLDARSTDAERAAAVAERGAVSAAIGALVGWCGATILAFRPRHVVGRVLAATGVFWAVDGLCESYAVLGLGSRPTLPLTGLAYWVVAEAGAFLLVALPVLLVLYPTGRLPRGRWRVVGIGAVLMSLALPSSLVLAPDAVVYDGSLPVEVLRQLPGIALPLPEQVAVVVLRVGQVVTMLALPLAASVVFARHARAEGVERTQLRWLLWAAIVCLLAGGVMLVDLGGPVGFAALVLALLATSASVVIGVVRPHTGDIDALVGGTLVYGGIAAGVVALDVAVLAAASRLLGDRLEERQVTLVVLVLAVAAYGPLRSWLGTVVRRQVLGRRGERYEVVSTLAARLEASGGLADQLPTLAASVAEAFRVSWVRVEVLGPGGAGLSAQHGREPTATRTFPISYRDERIGSLSLPDGGIRGMLSGRDEALLLDVVRQAAIAVRSTLLATELQESRERLVLSREEDRRRIRRDLHDGLGPVLGGVAMRLDAAGNAVTTDPDTARRLVVQSRSDITEALADVRRLVHGLRPPALDDLGLRAAVDQQVDRVRSDRLAVDVEADELAPLPAAVEVAAYRIVSEALTNVARHAAATRCTVRLRMDHADLLVEVSDDGRGIGPDVVAGVGLRSIRERVEELGGRSDVECPARGGTRVRAWLPITREVR</sequence>
<dbReference type="EMBL" id="BKBA01000003">
    <property type="protein sequence ID" value="GEQ12583.1"/>
    <property type="molecule type" value="Genomic_DNA"/>
</dbReference>
<gene>
    <name evidence="12" type="ORF">KLO01_06300</name>
</gene>